<organism evidence="2 3">
    <name type="scientific">Duncaniella muris</name>
    <dbReference type="NCBI Taxonomy" id="2094150"/>
    <lineage>
        <taxon>Bacteria</taxon>
        <taxon>Pseudomonadati</taxon>
        <taxon>Bacteroidota</taxon>
        <taxon>Bacteroidia</taxon>
        <taxon>Bacteroidales</taxon>
        <taxon>Muribaculaceae</taxon>
        <taxon>Duncaniella</taxon>
    </lineage>
</organism>
<dbReference type="Proteomes" id="UP000244905">
    <property type="component" value="Unassembled WGS sequence"/>
</dbReference>
<dbReference type="GeneID" id="82527192"/>
<evidence type="ECO:0000313" key="3">
    <source>
        <dbReference type="Proteomes" id="UP000244905"/>
    </source>
</evidence>
<protein>
    <submittedName>
        <fullName evidence="2">Uncharacterized protein</fullName>
    </submittedName>
</protein>
<gene>
    <name evidence="2" type="ORF">C5O23_12755</name>
</gene>
<evidence type="ECO:0000313" key="2">
    <source>
        <dbReference type="EMBL" id="PWB00466.1"/>
    </source>
</evidence>
<accession>A0A2V1IMA3</accession>
<dbReference type="AlphaFoldDB" id="A0A2V1IMA3"/>
<evidence type="ECO:0000256" key="1">
    <source>
        <dbReference type="SAM" id="SignalP"/>
    </source>
</evidence>
<reference evidence="3" key="1">
    <citation type="submission" date="2018-02" db="EMBL/GenBank/DDBJ databases">
        <authorList>
            <person name="Clavel T."/>
            <person name="Strowig T."/>
        </authorList>
    </citation>
    <scope>NUCLEOTIDE SEQUENCE [LARGE SCALE GENOMIC DNA]</scope>
    <source>
        <strain evidence="3">DSM 103720</strain>
    </source>
</reference>
<keyword evidence="1" id="KW-0732">Signal</keyword>
<dbReference type="EMBL" id="PUEC01000041">
    <property type="protein sequence ID" value="PWB00466.1"/>
    <property type="molecule type" value="Genomic_DNA"/>
</dbReference>
<feature type="chain" id="PRO_5015966326" evidence="1">
    <location>
        <begin position="22"/>
        <end position="149"/>
    </location>
</feature>
<proteinExistence type="predicted"/>
<comment type="caution">
    <text evidence="2">The sequence shown here is derived from an EMBL/GenBank/DDBJ whole genome shotgun (WGS) entry which is preliminary data.</text>
</comment>
<name>A0A2V1IMA3_9BACT</name>
<dbReference type="RefSeq" id="WP_107033308.1">
    <property type="nucleotide sequence ID" value="NZ_CAOLYA010000006.1"/>
</dbReference>
<keyword evidence="3" id="KW-1185">Reference proteome</keyword>
<feature type="signal peptide" evidence="1">
    <location>
        <begin position="1"/>
        <end position="21"/>
    </location>
</feature>
<sequence length="149" mass="17245">MKKLLIIVSMLLLCLNIPAQEADSGIRLETLECDSTANNSYQQDTVSHEAKNSNTSIVREQVSHSKFVRITFLDDSCDATYIVNKGIRHFELSEYMKSQTKKLNQMSLEILKVFSEEELVDFNNRKTNLNFSFGYICVDYQCYNYVPLY</sequence>